<reference evidence="1" key="1">
    <citation type="journal article" date="2023" name="Mol. Phylogenet. Evol.">
        <title>Genome-scale phylogeny and comparative genomics of the fungal order Sordariales.</title>
        <authorList>
            <person name="Hensen N."/>
            <person name="Bonometti L."/>
            <person name="Westerberg I."/>
            <person name="Brannstrom I.O."/>
            <person name="Guillou S."/>
            <person name="Cros-Aarteil S."/>
            <person name="Calhoun S."/>
            <person name="Haridas S."/>
            <person name="Kuo A."/>
            <person name="Mondo S."/>
            <person name="Pangilinan J."/>
            <person name="Riley R."/>
            <person name="LaButti K."/>
            <person name="Andreopoulos B."/>
            <person name="Lipzen A."/>
            <person name="Chen C."/>
            <person name="Yan M."/>
            <person name="Daum C."/>
            <person name="Ng V."/>
            <person name="Clum A."/>
            <person name="Steindorff A."/>
            <person name="Ohm R.A."/>
            <person name="Martin F."/>
            <person name="Silar P."/>
            <person name="Natvig D.O."/>
            <person name="Lalanne C."/>
            <person name="Gautier V."/>
            <person name="Ament-Velasquez S.L."/>
            <person name="Kruys A."/>
            <person name="Hutchinson M.I."/>
            <person name="Powell A.J."/>
            <person name="Barry K."/>
            <person name="Miller A.N."/>
            <person name="Grigoriev I.V."/>
            <person name="Debuchy R."/>
            <person name="Gladieux P."/>
            <person name="Hiltunen Thoren M."/>
            <person name="Johannesson H."/>
        </authorList>
    </citation>
    <scope>NUCLEOTIDE SEQUENCE</scope>
    <source>
        <strain evidence="1">CBS 168.71</strain>
    </source>
</reference>
<keyword evidence="2" id="KW-1185">Reference proteome</keyword>
<reference evidence="1" key="2">
    <citation type="submission" date="2023-06" db="EMBL/GenBank/DDBJ databases">
        <authorList>
            <consortium name="Lawrence Berkeley National Laboratory"/>
            <person name="Haridas S."/>
            <person name="Hensen N."/>
            <person name="Bonometti L."/>
            <person name="Westerberg I."/>
            <person name="Brannstrom I.O."/>
            <person name="Guillou S."/>
            <person name="Cros-Aarteil S."/>
            <person name="Calhoun S."/>
            <person name="Kuo A."/>
            <person name="Mondo S."/>
            <person name="Pangilinan J."/>
            <person name="Riley R."/>
            <person name="Labutti K."/>
            <person name="Andreopoulos B."/>
            <person name="Lipzen A."/>
            <person name="Chen C."/>
            <person name="Yanf M."/>
            <person name="Daum C."/>
            <person name="Ng V."/>
            <person name="Clum A."/>
            <person name="Steindorff A."/>
            <person name="Ohm R."/>
            <person name="Martin F."/>
            <person name="Silar P."/>
            <person name="Natvig D."/>
            <person name="Lalanne C."/>
            <person name="Gautier V."/>
            <person name="Ament-Velasquez S.L."/>
            <person name="Kruys A."/>
            <person name="Hutchinson M.I."/>
            <person name="Powell A.J."/>
            <person name="Barry K."/>
            <person name="Miller A.N."/>
            <person name="Grigoriev I.V."/>
            <person name="Debuchy R."/>
            <person name="Gladieux P."/>
            <person name="Thoren M.H."/>
            <person name="Johannesson H."/>
        </authorList>
    </citation>
    <scope>NUCLEOTIDE SEQUENCE</scope>
    <source>
        <strain evidence="1">CBS 168.71</strain>
    </source>
</reference>
<protein>
    <submittedName>
        <fullName evidence="1">Uncharacterized protein</fullName>
    </submittedName>
</protein>
<dbReference type="AlphaFoldDB" id="A0AAE0HGE6"/>
<name>A0AAE0HGE6_9PEZI</name>
<accession>A0AAE0HGE6</accession>
<dbReference type="EMBL" id="JAUEPN010000004">
    <property type="protein sequence ID" value="KAK3295844.1"/>
    <property type="molecule type" value="Genomic_DNA"/>
</dbReference>
<dbReference type="GeneID" id="87839252"/>
<gene>
    <name evidence="1" type="ORF">B0H64DRAFT_374015</name>
</gene>
<evidence type="ECO:0000313" key="1">
    <source>
        <dbReference type="EMBL" id="KAK3295844.1"/>
    </source>
</evidence>
<dbReference type="RefSeq" id="XP_062659358.1">
    <property type="nucleotide sequence ID" value="XM_062802304.1"/>
</dbReference>
<proteinExistence type="predicted"/>
<dbReference type="Proteomes" id="UP001278766">
    <property type="component" value="Unassembled WGS sequence"/>
</dbReference>
<sequence length="158" mass="16997">MAALAVINCQLACFCSGRSLSPGPAEHRVIFPLHWRDDILPDIHGYQVPPSPPPPQPLAHSFGLSLGIHSRRAYGYASTSRVVEKCARTQHACMQLGCNHFSTVQGGESPSSKGMSRGYLRSEPFGQACLASLSLSEVSTPGVSKELLSTRYTPAWAC</sequence>
<evidence type="ECO:0000313" key="2">
    <source>
        <dbReference type="Proteomes" id="UP001278766"/>
    </source>
</evidence>
<comment type="caution">
    <text evidence="1">The sequence shown here is derived from an EMBL/GenBank/DDBJ whole genome shotgun (WGS) entry which is preliminary data.</text>
</comment>
<organism evidence="1 2">
    <name type="scientific">Chaetomium fimeti</name>
    <dbReference type="NCBI Taxonomy" id="1854472"/>
    <lineage>
        <taxon>Eukaryota</taxon>
        <taxon>Fungi</taxon>
        <taxon>Dikarya</taxon>
        <taxon>Ascomycota</taxon>
        <taxon>Pezizomycotina</taxon>
        <taxon>Sordariomycetes</taxon>
        <taxon>Sordariomycetidae</taxon>
        <taxon>Sordariales</taxon>
        <taxon>Chaetomiaceae</taxon>
        <taxon>Chaetomium</taxon>
    </lineage>
</organism>